<dbReference type="RefSeq" id="XP_008095108.1">
    <property type="nucleotide sequence ID" value="XM_008096917.1"/>
</dbReference>
<dbReference type="AlphaFoldDB" id="E3QJQ0"/>
<dbReference type="SUPFAM" id="SSF56176">
    <property type="entry name" value="FAD-binding/transporter-associated domain-like"/>
    <property type="match status" value="1"/>
</dbReference>
<sequence length="57" mass="6041">MIICGGSIFLDTGHLDSIVHPRQKTVCVSKGVLTGTLPLFLAAHGVFIPVRYCSDVG</sequence>
<dbReference type="HOGENOM" id="CLU_2996415_0_0_1"/>
<dbReference type="InterPro" id="IPR036318">
    <property type="entry name" value="FAD-bd_PCMH-like_sf"/>
</dbReference>
<gene>
    <name evidence="1" type="ORF">GLRG_06232</name>
</gene>
<evidence type="ECO:0000313" key="2">
    <source>
        <dbReference type="Proteomes" id="UP000008782"/>
    </source>
</evidence>
<reference evidence="2" key="1">
    <citation type="journal article" date="2012" name="Nat. Genet.">
        <title>Lifestyle transitions in plant pathogenic Colletotrichum fungi deciphered by genome and transcriptome analyses.</title>
        <authorList>
            <person name="O'Connell R.J."/>
            <person name="Thon M.R."/>
            <person name="Hacquard S."/>
            <person name="Amyotte S.G."/>
            <person name="Kleemann J."/>
            <person name="Torres M.F."/>
            <person name="Damm U."/>
            <person name="Buiate E.A."/>
            <person name="Epstein L."/>
            <person name="Alkan N."/>
            <person name="Altmueller J."/>
            <person name="Alvarado-Balderrama L."/>
            <person name="Bauser C.A."/>
            <person name="Becker C."/>
            <person name="Birren B.W."/>
            <person name="Chen Z."/>
            <person name="Choi J."/>
            <person name="Crouch J.A."/>
            <person name="Duvick J.P."/>
            <person name="Farman M.A."/>
            <person name="Gan P."/>
            <person name="Heiman D."/>
            <person name="Henrissat B."/>
            <person name="Howard R.J."/>
            <person name="Kabbage M."/>
            <person name="Koch C."/>
            <person name="Kracher B."/>
            <person name="Kubo Y."/>
            <person name="Law A.D."/>
            <person name="Lebrun M.-H."/>
            <person name="Lee Y.-H."/>
            <person name="Miyara I."/>
            <person name="Moore N."/>
            <person name="Neumann U."/>
            <person name="Nordstroem K."/>
            <person name="Panaccione D.G."/>
            <person name="Panstruga R."/>
            <person name="Place M."/>
            <person name="Proctor R.H."/>
            <person name="Prusky D."/>
            <person name="Rech G."/>
            <person name="Reinhardt R."/>
            <person name="Rollins J.A."/>
            <person name="Rounsley S."/>
            <person name="Schardl C.L."/>
            <person name="Schwartz D.C."/>
            <person name="Shenoy N."/>
            <person name="Shirasu K."/>
            <person name="Sikhakolli U.R."/>
            <person name="Stueber K."/>
            <person name="Sukno S.A."/>
            <person name="Sweigard J.A."/>
            <person name="Takano Y."/>
            <person name="Takahara H."/>
            <person name="Trail F."/>
            <person name="van der Does H.C."/>
            <person name="Voll L.M."/>
            <person name="Will I."/>
            <person name="Young S."/>
            <person name="Zeng Q."/>
            <person name="Zhang J."/>
            <person name="Zhou S."/>
            <person name="Dickman M.B."/>
            <person name="Schulze-Lefert P."/>
            <person name="Ver Loren van Themaat E."/>
            <person name="Ma L.-J."/>
            <person name="Vaillancourt L.J."/>
        </authorList>
    </citation>
    <scope>NUCLEOTIDE SEQUENCE [LARGE SCALE GENOMIC DNA]</scope>
    <source>
        <strain evidence="2">M1.001 / M2 / FGSC 10212</strain>
    </source>
</reference>
<dbReference type="GO" id="GO:0050660">
    <property type="term" value="F:flavin adenine dinucleotide binding"/>
    <property type="evidence" value="ECO:0007669"/>
    <property type="project" value="InterPro"/>
</dbReference>
<keyword evidence="2" id="KW-1185">Reference proteome</keyword>
<protein>
    <submittedName>
        <fullName evidence="1">Uncharacterized protein</fullName>
    </submittedName>
</protein>
<evidence type="ECO:0000313" key="1">
    <source>
        <dbReference type="EMBL" id="EFQ31088.1"/>
    </source>
</evidence>
<organism evidence="2">
    <name type="scientific">Colletotrichum graminicola (strain M1.001 / M2 / FGSC 10212)</name>
    <name type="common">Maize anthracnose fungus</name>
    <name type="synonym">Glomerella graminicola</name>
    <dbReference type="NCBI Taxonomy" id="645133"/>
    <lineage>
        <taxon>Eukaryota</taxon>
        <taxon>Fungi</taxon>
        <taxon>Dikarya</taxon>
        <taxon>Ascomycota</taxon>
        <taxon>Pezizomycotina</taxon>
        <taxon>Sordariomycetes</taxon>
        <taxon>Hypocreomycetidae</taxon>
        <taxon>Glomerellales</taxon>
        <taxon>Glomerellaceae</taxon>
        <taxon>Colletotrichum</taxon>
        <taxon>Colletotrichum graminicola species complex</taxon>
    </lineage>
</organism>
<accession>E3QJQ0</accession>
<dbReference type="VEuPathDB" id="FungiDB:GLRG_06232"/>
<dbReference type="GeneID" id="24411597"/>
<dbReference type="EMBL" id="GG697353">
    <property type="protein sequence ID" value="EFQ31088.1"/>
    <property type="molecule type" value="Genomic_DNA"/>
</dbReference>
<proteinExistence type="predicted"/>
<dbReference type="Proteomes" id="UP000008782">
    <property type="component" value="Unassembled WGS sequence"/>
</dbReference>
<name>E3QJQ0_COLGM</name>
<dbReference type="OrthoDB" id="407275at2759"/>